<organism evidence="2 3">
    <name type="scientific">Blastopirellula marina</name>
    <dbReference type="NCBI Taxonomy" id="124"/>
    <lineage>
        <taxon>Bacteria</taxon>
        <taxon>Pseudomonadati</taxon>
        <taxon>Planctomycetota</taxon>
        <taxon>Planctomycetia</taxon>
        <taxon>Pirellulales</taxon>
        <taxon>Pirellulaceae</taxon>
        <taxon>Blastopirellula</taxon>
    </lineage>
</organism>
<evidence type="ECO:0000259" key="1">
    <source>
        <dbReference type="PROSITE" id="PS00028"/>
    </source>
</evidence>
<name>A0A2S8G6M6_9BACT</name>
<dbReference type="Proteomes" id="UP000239388">
    <property type="component" value="Unassembled WGS sequence"/>
</dbReference>
<feature type="domain" description="C2H2-type" evidence="1">
    <location>
        <begin position="18"/>
        <end position="39"/>
    </location>
</feature>
<accession>A0A2S8G6M6</accession>
<protein>
    <recommendedName>
        <fullName evidence="1">C2H2-type domain-containing protein</fullName>
    </recommendedName>
</protein>
<comment type="caution">
    <text evidence="2">The sequence shown here is derived from an EMBL/GenBank/DDBJ whole genome shotgun (WGS) entry which is preliminary data.</text>
</comment>
<proteinExistence type="predicted"/>
<sequence length="64" mass="7467">MQILSMVKREHPPAWYRCHQCQTVVASIRPISEHVHCDHCGQELDEDDEIALVHPLERRPPSQN</sequence>
<dbReference type="AlphaFoldDB" id="A0A2S8G6M6"/>
<evidence type="ECO:0000313" key="2">
    <source>
        <dbReference type="EMBL" id="PQO40063.1"/>
    </source>
</evidence>
<gene>
    <name evidence="2" type="ORF">C5Y98_07040</name>
</gene>
<dbReference type="InterPro" id="IPR013087">
    <property type="entry name" value="Znf_C2H2_type"/>
</dbReference>
<reference evidence="2 3" key="1">
    <citation type="submission" date="2018-02" db="EMBL/GenBank/DDBJ databases">
        <title>Comparative genomes isolates from brazilian mangrove.</title>
        <authorList>
            <person name="Araujo J.E."/>
            <person name="Taketani R.G."/>
            <person name="Silva M.C.P."/>
            <person name="Loureco M.V."/>
            <person name="Andreote F.D."/>
        </authorList>
    </citation>
    <scope>NUCLEOTIDE SEQUENCE [LARGE SCALE GENOMIC DNA]</scope>
    <source>
        <strain evidence="2 3">NAP PRIS-MGV</strain>
    </source>
</reference>
<dbReference type="PROSITE" id="PS00028">
    <property type="entry name" value="ZINC_FINGER_C2H2_1"/>
    <property type="match status" value="1"/>
</dbReference>
<evidence type="ECO:0000313" key="3">
    <source>
        <dbReference type="Proteomes" id="UP000239388"/>
    </source>
</evidence>
<dbReference type="EMBL" id="PUIB01000010">
    <property type="protein sequence ID" value="PQO40063.1"/>
    <property type="molecule type" value="Genomic_DNA"/>
</dbReference>